<organism evidence="7 8">
    <name type="scientific">Aureispira anguillae</name>
    <dbReference type="NCBI Taxonomy" id="2864201"/>
    <lineage>
        <taxon>Bacteria</taxon>
        <taxon>Pseudomonadati</taxon>
        <taxon>Bacteroidota</taxon>
        <taxon>Saprospiria</taxon>
        <taxon>Saprospirales</taxon>
        <taxon>Saprospiraceae</taxon>
        <taxon>Aureispira</taxon>
    </lineage>
</organism>
<dbReference type="RefSeq" id="WP_264788228.1">
    <property type="nucleotide sequence ID" value="NZ_AP026867.1"/>
</dbReference>
<keyword evidence="3" id="KW-0285">Flavoprotein</keyword>
<proteinExistence type="inferred from homology"/>
<dbReference type="Gene3D" id="3.50.50.60">
    <property type="entry name" value="FAD/NAD(P)-binding domain"/>
    <property type="match status" value="1"/>
</dbReference>
<dbReference type="SUPFAM" id="SSF52833">
    <property type="entry name" value="Thioredoxin-like"/>
    <property type="match status" value="1"/>
</dbReference>
<dbReference type="InterPro" id="IPR050641">
    <property type="entry name" value="RIFMO-like"/>
</dbReference>
<reference evidence="7" key="1">
    <citation type="submission" date="2022-09" db="EMBL/GenBank/DDBJ databases">
        <title>Aureispira anguillicida sp. nov., isolated from Leptocephalus of Japanese eel Anguilla japonica.</title>
        <authorList>
            <person name="Yuasa K."/>
            <person name="Mekata T."/>
            <person name="Ikunari K."/>
        </authorList>
    </citation>
    <scope>NUCLEOTIDE SEQUENCE</scope>
    <source>
        <strain evidence="7">EL160426</strain>
    </source>
</reference>
<comment type="cofactor">
    <cofactor evidence="1">
        <name>FAD</name>
        <dbReference type="ChEBI" id="CHEBI:57692"/>
    </cofactor>
</comment>
<keyword evidence="4" id="KW-0274">FAD</keyword>
<dbReference type="Pfam" id="PF01494">
    <property type="entry name" value="FAD_binding_3"/>
    <property type="match status" value="1"/>
</dbReference>
<dbReference type="SUPFAM" id="SSF51905">
    <property type="entry name" value="FAD/NAD(P)-binding domain"/>
    <property type="match status" value="1"/>
</dbReference>
<evidence type="ECO:0000259" key="6">
    <source>
        <dbReference type="Pfam" id="PF01494"/>
    </source>
</evidence>
<dbReference type="InterPro" id="IPR002938">
    <property type="entry name" value="FAD-bd"/>
</dbReference>
<evidence type="ECO:0000256" key="1">
    <source>
        <dbReference type="ARBA" id="ARBA00001974"/>
    </source>
</evidence>
<dbReference type="AlphaFoldDB" id="A0A915YGT9"/>
<protein>
    <submittedName>
        <fullName evidence="7">FAD-dependent monooxygenase</fullName>
    </submittedName>
</protein>
<keyword evidence="7" id="KW-0503">Monooxygenase</keyword>
<dbReference type="GO" id="GO:0016709">
    <property type="term" value="F:oxidoreductase activity, acting on paired donors, with incorporation or reduction of molecular oxygen, NAD(P)H as one donor, and incorporation of one atom of oxygen"/>
    <property type="evidence" value="ECO:0007669"/>
    <property type="project" value="UniProtKB-ARBA"/>
</dbReference>
<evidence type="ECO:0000256" key="3">
    <source>
        <dbReference type="ARBA" id="ARBA00022630"/>
    </source>
</evidence>
<evidence type="ECO:0000313" key="7">
    <source>
        <dbReference type="EMBL" id="BDS12884.1"/>
    </source>
</evidence>
<dbReference type="EMBL" id="AP026867">
    <property type="protein sequence ID" value="BDS12884.1"/>
    <property type="molecule type" value="Genomic_DNA"/>
</dbReference>
<evidence type="ECO:0000256" key="4">
    <source>
        <dbReference type="ARBA" id="ARBA00022827"/>
    </source>
</evidence>
<name>A0A915YGT9_9BACT</name>
<dbReference type="InterPro" id="IPR036249">
    <property type="entry name" value="Thioredoxin-like_sf"/>
</dbReference>
<dbReference type="InterPro" id="IPR038220">
    <property type="entry name" value="PHOX_C_sf"/>
</dbReference>
<dbReference type="GO" id="GO:0071949">
    <property type="term" value="F:FAD binding"/>
    <property type="evidence" value="ECO:0007669"/>
    <property type="project" value="InterPro"/>
</dbReference>
<dbReference type="Gene3D" id="3.30.70.2450">
    <property type="match status" value="1"/>
</dbReference>
<keyword evidence="8" id="KW-1185">Reference proteome</keyword>
<gene>
    <name evidence="7" type="ORF">AsAng_0036090</name>
</gene>
<dbReference type="KEGG" id="aup:AsAng_0036090"/>
<dbReference type="PRINTS" id="PR00420">
    <property type="entry name" value="RNGMNOXGNASE"/>
</dbReference>
<comment type="similarity">
    <text evidence="2">Belongs to the PheA/TfdB FAD monooxygenase family.</text>
</comment>
<dbReference type="PANTHER" id="PTHR43004">
    <property type="entry name" value="TRK SYSTEM POTASSIUM UPTAKE PROTEIN"/>
    <property type="match status" value="1"/>
</dbReference>
<dbReference type="Proteomes" id="UP001060919">
    <property type="component" value="Chromosome"/>
</dbReference>
<evidence type="ECO:0000313" key="8">
    <source>
        <dbReference type="Proteomes" id="UP001060919"/>
    </source>
</evidence>
<feature type="domain" description="FAD-binding" evidence="6">
    <location>
        <begin position="6"/>
        <end position="348"/>
    </location>
</feature>
<evidence type="ECO:0000256" key="5">
    <source>
        <dbReference type="ARBA" id="ARBA00023002"/>
    </source>
</evidence>
<keyword evidence="5" id="KW-0560">Oxidoreductase</keyword>
<evidence type="ECO:0000256" key="2">
    <source>
        <dbReference type="ARBA" id="ARBA00007801"/>
    </source>
</evidence>
<accession>A0A915YGT9</accession>
<dbReference type="InterPro" id="IPR036188">
    <property type="entry name" value="FAD/NAD-bd_sf"/>
</dbReference>
<sequence length="534" mass="60823">MNVSKIPVIIIGAGPTGLMAAAQLQRFNIPYRIIEKRKGTTAFSKALGVQARTMEIYDQMGIAEKAISLGLAVKEVQIMAKGQYVQTMPLSKAGINFTPFPYLFILEQSRNEELIHEYIQSRGGKVEWQTEMTHFEVQKNGAYVCIKKQDGSEEHIHADWVIAADGGRSPVRHALNIPFKGDTYKNVFYVVDTEVNWEKDHNSLHMNLADNNFTAFFPITDEKGTRFRLVGILPEHFYDKKDISFEDIQQNIQALQHLDLTFGKTHWFSVYRVHHRCIDNFRMGPVFFAGDAAHVHSPAGGQGMNTGLQDAYNLAWKLALVVSNKAPKTLLDSYHKERWPFANQLVNTTDRAFTSVVKKGTLINWVRLNIMPFLISRLMGISKVQQRAFRIVSQTGISYPESPIAVGAVYLSKKAPHPGDRLPFLKVYNTTTAQQESLYHRLGEQFFHAIVWLKASDKQLDAVVQDLKQYLDDRYPNLFQTHIISERAENTAVFQQLDLDQSLLFIVRPDNYIGYIGKINDQQALENYLNLILL</sequence>
<dbReference type="PANTHER" id="PTHR43004:SF19">
    <property type="entry name" value="BINDING MONOOXYGENASE, PUTATIVE (JCVI)-RELATED"/>
    <property type="match status" value="1"/>
</dbReference>
<dbReference type="Gene3D" id="3.40.30.20">
    <property type="match status" value="1"/>
</dbReference>